<evidence type="ECO:0000313" key="4">
    <source>
        <dbReference type="EMBL" id="MBC5668592.1"/>
    </source>
</evidence>
<dbReference type="RefSeq" id="WP_186840597.1">
    <property type="nucleotide sequence ID" value="NZ_JACOOZ010000008.1"/>
</dbReference>
<keyword evidence="1" id="KW-0802">TPR repeat</keyword>
<dbReference type="Proteomes" id="UP000597877">
    <property type="component" value="Unassembled WGS sequence"/>
</dbReference>
<evidence type="ECO:0000256" key="2">
    <source>
        <dbReference type="SAM" id="MobiDB-lite"/>
    </source>
</evidence>
<gene>
    <name evidence="4" type="ORF">H8S00_11490</name>
</gene>
<dbReference type="PROSITE" id="PS50005">
    <property type="entry name" value="TPR"/>
    <property type="match status" value="1"/>
</dbReference>
<keyword evidence="3" id="KW-1133">Transmembrane helix</keyword>
<evidence type="ECO:0000256" key="1">
    <source>
        <dbReference type="PROSITE-ProRule" id="PRU00339"/>
    </source>
</evidence>
<feature type="compositionally biased region" description="Low complexity" evidence="2">
    <location>
        <begin position="18"/>
        <end position="35"/>
    </location>
</feature>
<evidence type="ECO:0000256" key="3">
    <source>
        <dbReference type="SAM" id="Phobius"/>
    </source>
</evidence>
<organism evidence="4 5">
    <name type="scientific">Eubacterium segne</name>
    <dbReference type="NCBI Taxonomy" id="2763045"/>
    <lineage>
        <taxon>Bacteria</taxon>
        <taxon>Bacillati</taxon>
        <taxon>Bacillota</taxon>
        <taxon>Clostridia</taxon>
        <taxon>Eubacteriales</taxon>
        <taxon>Eubacteriaceae</taxon>
        <taxon>Eubacterium</taxon>
    </lineage>
</organism>
<comment type="caution">
    <text evidence="4">The sequence shown here is derived from an EMBL/GenBank/DDBJ whole genome shotgun (WGS) entry which is preliminary data.</text>
</comment>
<accession>A0ABR7F5Y2</accession>
<proteinExistence type="predicted"/>
<dbReference type="Gene3D" id="1.25.40.10">
    <property type="entry name" value="Tetratricopeptide repeat domain"/>
    <property type="match status" value="2"/>
</dbReference>
<keyword evidence="3" id="KW-0472">Membrane</keyword>
<feature type="transmembrane region" description="Helical" evidence="3">
    <location>
        <begin position="262"/>
        <end position="285"/>
    </location>
</feature>
<name>A0ABR7F5Y2_9FIRM</name>
<dbReference type="InterPro" id="IPR011990">
    <property type="entry name" value="TPR-like_helical_dom_sf"/>
</dbReference>
<dbReference type="InterPro" id="IPR019734">
    <property type="entry name" value="TPR_rpt"/>
</dbReference>
<sequence>MEEKMNENIIEDTANQQENSAEALSNSENINNSETNDNKVSQSEGLKRYEKILDLKENLWTYGSPVLFETGELERDTVSNKNRLTLKFTNIYEKTIRDLNITVYASDNEGNAEEIQHKYGALGLKYLESKGKAAKITVSNEAAEKFVIKIDSVVFEDGTVWNKKEAICESVGVLDDVEVFAKAKLKDYEDSYISATEDVEKDDSASIANGIEIFKRIYWYMNTAELLNDAKRKYAIVKQNEERKQNSESRRVNRKKAVRKRYITAAIIIVIIAGLAAVAVMTYFIPNKKYTAAKKLINNKNYEEAINSFNELNGFLKSEEYLAQAYYNLGLNQLDSEDENKATEYFKKGYNSDKNSRYGKMCGAFLDYYAGATALQSEEYDKAMDLFKSSSNAAADMNLVNRASAGMAEIYYLKKDYETAWNTIKNVYAKDKSYETEYGTYGYGYAKALVDKGDTKNGMEIYNSVSKYTKSENLNESVYKQAVKLGEQGKISEAMKLLETIKKSYKKAGALYSKMSSFNSKVKYWVGTWKHTGKVNGEKKIYKIYISQVLYKDEMCLRIIDKNNDYLGFDTVISTKNKVDSILIGTYQLKFRLRANHNQRFTYTLKGGKKMVRQLKYNGEKFSTRYGKIK</sequence>
<feature type="region of interest" description="Disordered" evidence="2">
    <location>
        <begin position="1"/>
        <end position="43"/>
    </location>
</feature>
<dbReference type="EMBL" id="JACOOZ010000008">
    <property type="protein sequence ID" value="MBC5668592.1"/>
    <property type="molecule type" value="Genomic_DNA"/>
</dbReference>
<keyword evidence="5" id="KW-1185">Reference proteome</keyword>
<reference evidence="4 5" key="1">
    <citation type="submission" date="2020-08" db="EMBL/GenBank/DDBJ databases">
        <title>Genome public.</title>
        <authorList>
            <person name="Liu C."/>
            <person name="Sun Q."/>
        </authorList>
    </citation>
    <scope>NUCLEOTIDE SEQUENCE [LARGE SCALE GENOMIC DNA]</scope>
    <source>
        <strain evidence="4 5">BX4</strain>
    </source>
</reference>
<protein>
    <recommendedName>
        <fullName evidence="6">Tetratricopeptide repeat protein</fullName>
    </recommendedName>
</protein>
<evidence type="ECO:0000313" key="5">
    <source>
        <dbReference type="Proteomes" id="UP000597877"/>
    </source>
</evidence>
<evidence type="ECO:0008006" key="6">
    <source>
        <dbReference type="Google" id="ProtNLM"/>
    </source>
</evidence>
<dbReference type="SUPFAM" id="SSF48452">
    <property type="entry name" value="TPR-like"/>
    <property type="match status" value="2"/>
</dbReference>
<feature type="repeat" description="TPR" evidence="1">
    <location>
        <begin position="323"/>
        <end position="356"/>
    </location>
</feature>
<keyword evidence="3" id="KW-0812">Transmembrane</keyword>